<dbReference type="PATRIC" id="fig|453.4.peg.457"/>
<evidence type="ECO:0000313" key="3">
    <source>
        <dbReference type="Proteomes" id="UP000054698"/>
    </source>
</evidence>
<evidence type="ECO:0000313" key="1">
    <source>
        <dbReference type="EMBL" id="KTD03675.1"/>
    </source>
</evidence>
<dbReference type="Proteomes" id="UP000251942">
    <property type="component" value="Unassembled WGS sequence"/>
</dbReference>
<dbReference type="STRING" id="453.Lfee_0421"/>
<dbReference type="Proteomes" id="UP000054698">
    <property type="component" value="Unassembled WGS sequence"/>
</dbReference>
<dbReference type="RefSeq" id="WP_058443639.1">
    <property type="nucleotide sequence ID" value="NZ_CAAAHT010000025.1"/>
</dbReference>
<proteinExistence type="predicted"/>
<name>A0A0W0U7G7_9GAMM</name>
<evidence type="ECO:0000313" key="4">
    <source>
        <dbReference type="Proteomes" id="UP000251942"/>
    </source>
</evidence>
<dbReference type="EMBL" id="LNYB01000014">
    <property type="protein sequence ID" value="KTD03675.1"/>
    <property type="molecule type" value="Genomic_DNA"/>
</dbReference>
<accession>A0A0W0U7G7</accession>
<dbReference type="AlphaFoldDB" id="A0A0W0U7G7"/>
<keyword evidence="3" id="KW-1185">Reference proteome</keyword>
<reference evidence="2 4" key="2">
    <citation type="submission" date="2018-06" db="EMBL/GenBank/DDBJ databases">
        <authorList>
            <consortium name="Pathogen Informatics"/>
            <person name="Doyle S."/>
        </authorList>
    </citation>
    <scope>NUCLEOTIDE SEQUENCE [LARGE SCALE GENOMIC DNA]</scope>
    <source>
        <strain evidence="2 4">NCTC12022</strain>
    </source>
</reference>
<evidence type="ECO:0008006" key="5">
    <source>
        <dbReference type="Google" id="ProtNLM"/>
    </source>
</evidence>
<protein>
    <recommendedName>
        <fullName evidence="5">Phasin protein</fullName>
    </recommendedName>
</protein>
<dbReference type="OrthoDB" id="5654197at2"/>
<organism evidence="1 3">
    <name type="scientific">Legionella feeleii</name>
    <dbReference type="NCBI Taxonomy" id="453"/>
    <lineage>
        <taxon>Bacteria</taxon>
        <taxon>Pseudomonadati</taxon>
        <taxon>Pseudomonadota</taxon>
        <taxon>Gammaproteobacteria</taxon>
        <taxon>Legionellales</taxon>
        <taxon>Legionellaceae</taxon>
        <taxon>Legionella</taxon>
    </lineage>
</organism>
<evidence type="ECO:0000313" key="2">
    <source>
        <dbReference type="EMBL" id="SPX59256.1"/>
    </source>
</evidence>
<reference evidence="1 3" key="1">
    <citation type="submission" date="2015-11" db="EMBL/GenBank/DDBJ databases">
        <title>Genomic analysis of 38 Legionella species identifies large and diverse effector repertoires.</title>
        <authorList>
            <person name="Burstein D."/>
            <person name="Amaro F."/>
            <person name="Zusman T."/>
            <person name="Lifshitz Z."/>
            <person name="Cohen O."/>
            <person name="Gilbert J.A."/>
            <person name="Pupko T."/>
            <person name="Shuman H.A."/>
            <person name="Segal G."/>
        </authorList>
    </citation>
    <scope>NUCLEOTIDE SEQUENCE [LARGE SCALE GENOMIC DNA]</scope>
    <source>
        <strain evidence="1 3">WO-44C</strain>
    </source>
</reference>
<sequence length="121" mass="14382">MSKEESLRLQQQTQDKLLGKNLLNSVQPMRELLELNLKTLQNFSYMKPEQLKTLNRPEEILDRNVSLLFDNGHKAIDYFEEAFHILEKHLFTLKEEAVKQTKKEIKRTTRVLHKGLKKRAH</sequence>
<dbReference type="EMBL" id="UASS01000001">
    <property type="protein sequence ID" value="SPX59256.1"/>
    <property type="molecule type" value="Genomic_DNA"/>
</dbReference>
<gene>
    <name evidence="1" type="ORF">Lfee_0421</name>
    <name evidence="2" type="ORF">NCTC12022_00077</name>
</gene>